<dbReference type="Proteomes" id="UP000053477">
    <property type="component" value="Unassembled WGS sequence"/>
</dbReference>
<gene>
    <name evidence="2" type="ORF">SCHPADRAFT_803823</name>
</gene>
<dbReference type="Gene3D" id="4.10.240.10">
    <property type="entry name" value="Zn(2)-C6 fungal-type DNA-binding domain"/>
    <property type="match status" value="1"/>
</dbReference>
<feature type="non-terminal residue" evidence="2">
    <location>
        <position position="1"/>
    </location>
</feature>
<feature type="non-terminal residue" evidence="2">
    <location>
        <position position="76"/>
    </location>
</feature>
<dbReference type="EMBL" id="KQ086077">
    <property type="protein sequence ID" value="KLO08797.1"/>
    <property type="molecule type" value="Genomic_DNA"/>
</dbReference>
<dbReference type="STRING" id="27342.A0A0H2RBI8"/>
<name>A0A0H2RBI8_9AGAM</name>
<dbReference type="GO" id="GO:0000981">
    <property type="term" value="F:DNA-binding transcription factor activity, RNA polymerase II-specific"/>
    <property type="evidence" value="ECO:0007669"/>
    <property type="project" value="InterPro"/>
</dbReference>
<dbReference type="InterPro" id="IPR001138">
    <property type="entry name" value="Zn2Cys6_DnaBD"/>
</dbReference>
<dbReference type="GO" id="GO:0008270">
    <property type="term" value="F:zinc ion binding"/>
    <property type="evidence" value="ECO:0007669"/>
    <property type="project" value="InterPro"/>
</dbReference>
<evidence type="ECO:0000313" key="2">
    <source>
        <dbReference type="EMBL" id="KLO08797.1"/>
    </source>
</evidence>
<feature type="domain" description="Zn(2)-C6 fungal-type" evidence="1">
    <location>
        <begin position="1"/>
        <end position="29"/>
    </location>
</feature>
<protein>
    <recommendedName>
        <fullName evidence="1">Zn(2)-C6 fungal-type domain-containing protein</fullName>
    </recommendedName>
</protein>
<dbReference type="InParanoid" id="A0A0H2RBI8"/>
<evidence type="ECO:0000259" key="1">
    <source>
        <dbReference type="Pfam" id="PF00172"/>
    </source>
</evidence>
<accession>A0A0H2RBI8</accession>
<keyword evidence="3" id="KW-1185">Reference proteome</keyword>
<organism evidence="2 3">
    <name type="scientific">Schizopora paradoxa</name>
    <dbReference type="NCBI Taxonomy" id="27342"/>
    <lineage>
        <taxon>Eukaryota</taxon>
        <taxon>Fungi</taxon>
        <taxon>Dikarya</taxon>
        <taxon>Basidiomycota</taxon>
        <taxon>Agaricomycotina</taxon>
        <taxon>Agaricomycetes</taxon>
        <taxon>Hymenochaetales</taxon>
        <taxon>Schizoporaceae</taxon>
        <taxon>Schizopora</taxon>
    </lineage>
</organism>
<dbReference type="AlphaFoldDB" id="A0A0H2RBI8"/>
<dbReference type="SUPFAM" id="SSF57701">
    <property type="entry name" value="Zn2/Cys6 DNA-binding domain"/>
    <property type="match status" value="1"/>
</dbReference>
<proteinExistence type="predicted"/>
<dbReference type="OrthoDB" id="5419315at2759"/>
<sequence>TCRIRRKKCDEQRVGDSCQTCIRLRIECLGWGPKRPQWMRDKQAVEQYKAGIKEKLIKAGMVRGQPRTPVAPSTAS</sequence>
<reference evidence="2 3" key="1">
    <citation type="submission" date="2015-04" db="EMBL/GenBank/DDBJ databases">
        <title>Complete genome sequence of Schizopora paradoxa KUC8140, a cosmopolitan wood degrader in East Asia.</title>
        <authorList>
            <consortium name="DOE Joint Genome Institute"/>
            <person name="Min B."/>
            <person name="Park H."/>
            <person name="Jang Y."/>
            <person name="Kim J.-J."/>
            <person name="Kim K.H."/>
            <person name="Pangilinan J."/>
            <person name="Lipzen A."/>
            <person name="Riley R."/>
            <person name="Grigoriev I.V."/>
            <person name="Spatafora J.W."/>
            <person name="Choi I.-G."/>
        </authorList>
    </citation>
    <scope>NUCLEOTIDE SEQUENCE [LARGE SCALE GENOMIC DNA]</scope>
    <source>
        <strain evidence="2 3">KUC8140</strain>
    </source>
</reference>
<dbReference type="InterPro" id="IPR036864">
    <property type="entry name" value="Zn2-C6_fun-type_DNA-bd_sf"/>
</dbReference>
<dbReference type="Pfam" id="PF00172">
    <property type="entry name" value="Zn_clus"/>
    <property type="match status" value="1"/>
</dbReference>
<evidence type="ECO:0000313" key="3">
    <source>
        <dbReference type="Proteomes" id="UP000053477"/>
    </source>
</evidence>